<keyword evidence="3" id="KW-1185">Reference proteome</keyword>
<reference evidence="2" key="2">
    <citation type="submission" date="2023-05" db="EMBL/GenBank/DDBJ databases">
        <authorList>
            <consortium name="Lawrence Berkeley National Laboratory"/>
            <person name="Steindorff A."/>
            <person name="Hensen N."/>
            <person name="Bonometti L."/>
            <person name="Westerberg I."/>
            <person name="Brannstrom I.O."/>
            <person name="Guillou S."/>
            <person name="Cros-Aarteil S."/>
            <person name="Calhoun S."/>
            <person name="Haridas S."/>
            <person name="Kuo A."/>
            <person name="Mondo S."/>
            <person name="Pangilinan J."/>
            <person name="Riley R."/>
            <person name="Labutti K."/>
            <person name="Andreopoulos B."/>
            <person name="Lipzen A."/>
            <person name="Chen C."/>
            <person name="Yanf M."/>
            <person name="Daum C."/>
            <person name="Ng V."/>
            <person name="Clum A."/>
            <person name="Ohm R."/>
            <person name="Martin F."/>
            <person name="Silar P."/>
            <person name="Natvig D."/>
            <person name="Lalanne C."/>
            <person name="Gautier V."/>
            <person name="Ament-Velasquez S.L."/>
            <person name="Kruys A."/>
            <person name="Hutchinson M.I."/>
            <person name="Powell A.J."/>
            <person name="Barry K."/>
            <person name="Miller A.N."/>
            <person name="Grigoriev I.V."/>
            <person name="Debuchy R."/>
            <person name="Gladieux P."/>
            <person name="Thoren M.H."/>
            <person name="Johannesson H."/>
        </authorList>
    </citation>
    <scope>NUCLEOTIDE SEQUENCE</scope>
    <source>
        <strain evidence="2">PSN243</strain>
    </source>
</reference>
<evidence type="ECO:0000256" key="1">
    <source>
        <dbReference type="SAM" id="MobiDB-lite"/>
    </source>
</evidence>
<name>A0AAV9GFH0_9PEZI</name>
<accession>A0AAV9GFH0</accession>
<reference evidence="2" key="1">
    <citation type="journal article" date="2023" name="Mol. Phylogenet. Evol.">
        <title>Genome-scale phylogeny and comparative genomics of the fungal order Sordariales.</title>
        <authorList>
            <person name="Hensen N."/>
            <person name="Bonometti L."/>
            <person name="Westerberg I."/>
            <person name="Brannstrom I.O."/>
            <person name="Guillou S."/>
            <person name="Cros-Aarteil S."/>
            <person name="Calhoun S."/>
            <person name="Haridas S."/>
            <person name="Kuo A."/>
            <person name="Mondo S."/>
            <person name="Pangilinan J."/>
            <person name="Riley R."/>
            <person name="LaButti K."/>
            <person name="Andreopoulos B."/>
            <person name="Lipzen A."/>
            <person name="Chen C."/>
            <person name="Yan M."/>
            <person name="Daum C."/>
            <person name="Ng V."/>
            <person name="Clum A."/>
            <person name="Steindorff A."/>
            <person name="Ohm R.A."/>
            <person name="Martin F."/>
            <person name="Silar P."/>
            <person name="Natvig D.O."/>
            <person name="Lalanne C."/>
            <person name="Gautier V."/>
            <person name="Ament-Velasquez S.L."/>
            <person name="Kruys A."/>
            <person name="Hutchinson M.I."/>
            <person name="Powell A.J."/>
            <person name="Barry K."/>
            <person name="Miller A.N."/>
            <person name="Grigoriev I.V."/>
            <person name="Debuchy R."/>
            <person name="Gladieux P."/>
            <person name="Hiltunen Thoren M."/>
            <person name="Johannesson H."/>
        </authorList>
    </citation>
    <scope>NUCLEOTIDE SEQUENCE</scope>
    <source>
        <strain evidence="2">PSN243</strain>
    </source>
</reference>
<feature type="compositionally biased region" description="Basic and acidic residues" evidence="1">
    <location>
        <begin position="180"/>
        <end position="189"/>
    </location>
</feature>
<sequence length="358" mass="40606">MRSPFLALPTRIRLHVVNLGMSGLLRKRTRGGHAGRGTAIARAKRTTKQSSIPTIEYQKLFEERNPRHRRRIFWYPPPTRKTSSISPGWYTLHCKEHSLYFGANGAEPLNSARRHIAGSDHGHMHQSHDNAVETLGVLVLNCDASKAERNNALLPQESHKMLRSTGDIKTPELEGEASEPDDHLSEHGSVETGVLVDPEVGKPYVILNKEDGWNWVVMVLPVGGHFTKYGVHSNFDDTLGRDPPQCYKRGPDGRIMWANGRLQWADGYHDGQPLAHRRLFPIRYFNKPPHPARTKWVLGEELRPFEPNNPDHRRFRGSKVARIHYATLEGRSEEAQPYIPKDPKGTYLPLSMSCIRGL</sequence>
<feature type="region of interest" description="Disordered" evidence="1">
    <location>
        <begin position="171"/>
        <end position="190"/>
    </location>
</feature>
<dbReference type="Proteomes" id="UP001321760">
    <property type="component" value="Unassembled WGS sequence"/>
</dbReference>
<comment type="caution">
    <text evidence="2">The sequence shown here is derived from an EMBL/GenBank/DDBJ whole genome shotgun (WGS) entry which is preliminary data.</text>
</comment>
<evidence type="ECO:0000313" key="2">
    <source>
        <dbReference type="EMBL" id="KAK4446098.1"/>
    </source>
</evidence>
<organism evidence="2 3">
    <name type="scientific">Podospora aff. communis PSN243</name>
    <dbReference type="NCBI Taxonomy" id="3040156"/>
    <lineage>
        <taxon>Eukaryota</taxon>
        <taxon>Fungi</taxon>
        <taxon>Dikarya</taxon>
        <taxon>Ascomycota</taxon>
        <taxon>Pezizomycotina</taxon>
        <taxon>Sordariomycetes</taxon>
        <taxon>Sordariomycetidae</taxon>
        <taxon>Sordariales</taxon>
        <taxon>Podosporaceae</taxon>
        <taxon>Podospora</taxon>
    </lineage>
</organism>
<gene>
    <name evidence="2" type="ORF">QBC34DRAFT_151535</name>
</gene>
<evidence type="ECO:0000313" key="3">
    <source>
        <dbReference type="Proteomes" id="UP001321760"/>
    </source>
</evidence>
<protein>
    <recommendedName>
        <fullName evidence="4">GIY-YIG domain-containing protein</fullName>
    </recommendedName>
</protein>
<evidence type="ECO:0008006" key="4">
    <source>
        <dbReference type="Google" id="ProtNLM"/>
    </source>
</evidence>
<dbReference type="EMBL" id="MU865959">
    <property type="protein sequence ID" value="KAK4446098.1"/>
    <property type="molecule type" value="Genomic_DNA"/>
</dbReference>
<proteinExistence type="predicted"/>
<dbReference type="AlphaFoldDB" id="A0AAV9GFH0"/>